<dbReference type="PANTHER" id="PTHR43669:SF4">
    <property type="entry name" value="SHORT-CHAIN DEHYDROGENASE"/>
    <property type="match status" value="1"/>
</dbReference>
<dbReference type="InterPro" id="IPR036291">
    <property type="entry name" value="NAD(P)-bd_dom_sf"/>
</dbReference>
<sequence length="127" mass="13923">MSAISPVILILGYGANVGQAVASKFSSQGYRVAVAARSIKEAGSTDTQLNIPSDFAKTDDIVNAFDKVKKEFGIPSVVVYNGNNRTLQDAFVPPLRRRQDKEQGEWLQSFVKGEGYKKFDTTYTPLS</sequence>
<evidence type="ECO:0000313" key="3">
    <source>
        <dbReference type="EMBL" id="KPA38999.1"/>
    </source>
</evidence>
<evidence type="ECO:0000313" key="4">
    <source>
        <dbReference type="Proteomes" id="UP000037904"/>
    </source>
</evidence>
<protein>
    <submittedName>
        <fullName evidence="3">Short-chain dehydrogenases protein</fullName>
    </submittedName>
</protein>
<comment type="caution">
    <text evidence="3">The sequence shown here is derived from an EMBL/GenBank/DDBJ whole genome shotgun (WGS) entry which is preliminary data.</text>
</comment>
<dbReference type="AlphaFoldDB" id="A0A0M9ESJ0"/>
<keyword evidence="4" id="KW-1185">Reference proteome</keyword>
<organism evidence="3 4">
    <name type="scientific">Fusarium langsethiae</name>
    <dbReference type="NCBI Taxonomy" id="179993"/>
    <lineage>
        <taxon>Eukaryota</taxon>
        <taxon>Fungi</taxon>
        <taxon>Dikarya</taxon>
        <taxon>Ascomycota</taxon>
        <taxon>Pezizomycotina</taxon>
        <taxon>Sordariomycetes</taxon>
        <taxon>Hypocreomycetidae</taxon>
        <taxon>Hypocreales</taxon>
        <taxon>Nectriaceae</taxon>
        <taxon>Fusarium</taxon>
    </lineage>
</organism>
<accession>A0A0M9ESJ0</accession>
<dbReference type="SUPFAM" id="SSF51735">
    <property type="entry name" value="NAD(P)-binding Rossmann-fold domains"/>
    <property type="match status" value="1"/>
</dbReference>
<name>A0A0M9ESJ0_FUSLA</name>
<keyword evidence="2" id="KW-0560">Oxidoreductase</keyword>
<dbReference type="Proteomes" id="UP000037904">
    <property type="component" value="Unassembled WGS sequence"/>
</dbReference>
<gene>
    <name evidence="3" type="ORF">FLAG1_08140</name>
</gene>
<dbReference type="OrthoDB" id="5336600at2759"/>
<dbReference type="PANTHER" id="PTHR43669">
    <property type="entry name" value="5-KETO-D-GLUCONATE 5-REDUCTASE"/>
    <property type="match status" value="1"/>
</dbReference>
<reference evidence="3 4" key="1">
    <citation type="submission" date="2015-04" db="EMBL/GenBank/DDBJ databases">
        <title>The draft genome sequence of Fusarium langsethiae, a T-2/HT-2 mycotoxin producer.</title>
        <authorList>
            <person name="Lysoe E."/>
            <person name="Divon H.H."/>
            <person name="Terzi V."/>
            <person name="Orru L."/>
            <person name="Lamontanara A."/>
            <person name="Kolseth A.-K."/>
            <person name="Frandsen R.J."/>
            <person name="Nielsen K."/>
            <person name="Thrane U."/>
        </authorList>
    </citation>
    <scope>NUCLEOTIDE SEQUENCE [LARGE SCALE GENOMIC DNA]</scope>
    <source>
        <strain evidence="3 4">Fl201059</strain>
    </source>
</reference>
<dbReference type="Gene3D" id="3.40.50.720">
    <property type="entry name" value="NAD(P)-binding Rossmann-like Domain"/>
    <property type="match status" value="1"/>
</dbReference>
<dbReference type="GO" id="GO:0016491">
    <property type="term" value="F:oxidoreductase activity"/>
    <property type="evidence" value="ECO:0007669"/>
    <property type="project" value="UniProtKB-KW"/>
</dbReference>
<proteinExistence type="inferred from homology"/>
<evidence type="ECO:0000256" key="1">
    <source>
        <dbReference type="ARBA" id="ARBA00006484"/>
    </source>
</evidence>
<comment type="similarity">
    <text evidence="1">Belongs to the short-chain dehydrogenases/reductases (SDR) family.</text>
</comment>
<dbReference type="EMBL" id="JXCE01000227">
    <property type="protein sequence ID" value="KPA38999.1"/>
    <property type="molecule type" value="Genomic_DNA"/>
</dbReference>
<evidence type="ECO:0000256" key="2">
    <source>
        <dbReference type="ARBA" id="ARBA00023002"/>
    </source>
</evidence>